<feature type="transmembrane region" description="Helical" evidence="7">
    <location>
        <begin position="268"/>
        <end position="293"/>
    </location>
</feature>
<accession>A0A3M8CHF3</accession>
<dbReference type="GO" id="GO:0005886">
    <property type="term" value="C:plasma membrane"/>
    <property type="evidence" value="ECO:0007669"/>
    <property type="project" value="UniProtKB-SubCell"/>
</dbReference>
<evidence type="ECO:0000256" key="1">
    <source>
        <dbReference type="ARBA" id="ARBA00004429"/>
    </source>
</evidence>
<comment type="caution">
    <text evidence="9">The sequence shown here is derived from an EMBL/GenBank/DDBJ whole genome shotgun (WGS) entry which is preliminary data.</text>
</comment>
<name>A0A3M8CHF3_9BACL</name>
<sequence>MTVLVILLFLLFLLMGIPISLVLGMITICYFFLVGNTTLLTSTPMRLFSGLENFGLLAVPLFMLAGELMNGGGITTRLVQFARVFIGHVRGGLAYVTVVANMFLASILGSANAQAAMMSKVMVPEMEKEGYNKEFSSALTLASSIIAPIIPPSMIFIIYGTLSGSSIGGLFMAGIIPGIIYGIGFISLIAYMGYKNNYPKSERATAKEMVKSTVSVLPALLVPIVIIFGILSGAFTATESAGIACLIAFIVGAFLYRELDLKKLPQIFINTVISTATVTFLIAMANIFGWMIAFEQIPQLIANSMLSISDSPFVFLLLVNIFLLLIGMILDGIAALIILVPVLMPLVTAFQIDPIHFGVIICINLTIGLLTPPVGTGLFIVSSIAEVRFERLVKATMPFLIVAIVILFIITYWSDAVLLVPRLLGLTT</sequence>
<keyword evidence="6 7" id="KW-0472">Membrane</keyword>
<dbReference type="OrthoDB" id="9785600at2"/>
<evidence type="ECO:0000256" key="3">
    <source>
        <dbReference type="ARBA" id="ARBA00022519"/>
    </source>
</evidence>
<feature type="transmembrane region" description="Helical" evidence="7">
    <location>
        <begin position="171"/>
        <end position="194"/>
    </location>
</feature>
<evidence type="ECO:0000256" key="5">
    <source>
        <dbReference type="ARBA" id="ARBA00022989"/>
    </source>
</evidence>
<feature type="transmembrane region" description="Helical" evidence="7">
    <location>
        <begin position="54"/>
        <end position="74"/>
    </location>
</feature>
<feature type="transmembrane region" description="Helical" evidence="7">
    <location>
        <begin position="94"/>
        <end position="117"/>
    </location>
</feature>
<evidence type="ECO:0000256" key="7">
    <source>
        <dbReference type="SAM" id="Phobius"/>
    </source>
</evidence>
<evidence type="ECO:0000259" key="8">
    <source>
        <dbReference type="Pfam" id="PF06808"/>
    </source>
</evidence>
<evidence type="ECO:0000313" key="10">
    <source>
        <dbReference type="Proteomes" id="UP000282028"/>
    </source>
</evidence>
<feature type="transmembrane region" description="Helical" evidence="7">
    <location>
        <begin position="240"/>
        <end position="256"/>
    </location>
</feature>
<protein>
    <submittedName>
        <fullName evidence="9">TRAP transporter large permease</fullName>
    </submittedName>
</protein>
<keyword evidence="4 7" id="KW-0812">Transmembrane</keyword>
<dbReference type="EMBL" id="RHHR01000015">
    <property type="protein sequence ID" value="RNB74245.1"/>
    <property type="molecule type" value="Genomic_DNA"/>
</dbReference>
<dbReference type="InterPro" id="IPR004681">
    <property type="entry name" value="TRAP_DctM"/>
</dbReference>
<feature type="transmembrane region" description="Helical" evidence="7">
    <location>
        <begin position="313"/>
        <end position="343"/>
    </location>
</feature>
<feature type="transmembrane region" description="Helical" evidence="7">
    <location>
        <begin position="138"/>
        <end position="159"/>
    </location>
</feature>
<dbReference type="Proteomes" id="UP000282028">
    <property type="component" value="Unassembled WGS sequence"/>
</dbReference>
<evidence type="ECO:0000313" key="9">
    <source>
        <dbReference type="EMBL" id="RNB74245.1"/>
    </source>
</evidence>
<dbReference type="Pfam" id="PF06808">
    <property type="entry name" value="DctM"/>
    <property type="match status" value="1"/>
</dbReference>
<feature type="domain" description="TRAP C4-dicarboxylate transport system permease DctM subunit" evidence="8">
    <location>
        <begin position="7"/>
        <end position="412"/>
    </location>
</feature>
<keyword evidence="3" id="KW-0997">Cell inner membrane</keyword>
<evidence type="ECO:0000256" key="4">
    <source>
        <dbReference type="ARBA" id="ARBA00022692"/>
    </source>
</evidence>
<comment type="subcellular location">
    <subcellularLocation>
        <location evidence="1">Cell inner membrane</location>
        <topology evidence="1">Multi-pass membrane protein</topology>
    </subcellularLocation>
</comment>
<keyword evidence="5 7" id="KW-1133">Transmembrane helix</keyword>
<organism evidence="9 10">
    <name type="scientific">Brevibacillus invocatus</name>
    <dbReference type="NCBI Taxonomy" id="173959"/>
    <lineage>
        <taxon>Bacteria</taxon>
        <taxon>Bacillati</taxon>
        <taxon>Bacillota</taxon>
        <taxon>Bacilli</taxon>
        <taxon>Bacillales</taxon>
        <taxon>Paenibacillaceae</taxon>
        <taxon>Brevibacillus</taxon>
    </lineage>
</organism>
<keyword evidence="10" id="KW-1185">Reference proteome</keyword>
<evidence type="ECO:0000256" key="6">
    <source>
        <dbReference type="ARBA" id="ARBA00023136"/>
    </source>
</evidence>
<feature type="transmembrane region" description="Helical" evidence="7">
    <location>
        <begin position="214"/>
        <end position="234"/>
    </location>
</feature>
<dbReference type="PANTHER" id="PTHR33362">
    <property type="entry name" value="SIALIC ACID TRAP TRANSPORTER PERMEASE PROTEIN SIAT-RELATED"/>
    <property type="match status" value="1"/>
</dbReference>
<dbReference type="AlphaFoldDB" id="A0A3M8CHF3"/>
<evidence type="ECO:0000256" key="2">
    <source>
        <dbReference type="ARBA" id="ARBA00022475"/>
    </source>
</evidence>
<proteinExistence type="predicted"/>
<dbReference type="PANTHER" id="PTHR33362:SF2">
    <property type="entry name" value="TRAP TRANSPORTER LARGE PERMEASE PROTEIN"/>
    <property type="match status" value="1"/>
</dbReference>
<dbReference type="RefSeq" id="WP_122909105.1">
    <property type="nucleotide sequence ID" value="NZ_CBCSBE010000003.1"/>
</dbReference>
<feature type="transmembrane region" description="Helical" evidence="7">
    <location>
        <begin position="397"/>
        <end position="420"/>
    </location>
</feature>
<dbReference type="NCBIfam" id="TIGR00786">
    <property type="entry name" value="dctM"/>
    <property type="match status" value="1"/>
</dbReference>
<feature type="transmembrane region" description="Helical" evidence="7">
    <location>
        <begin position="6"/>
        <end position="33"/>
    </location>
</feature>
<dbReference type="GO" id="GO:0022857">
    <property type="term" value="F:transmembrane transporter activity"/>
    <property type="evidence" value="ECO:0007669"/>
    <property type="project" value="TreeGrafter"/>
</dbReference>
<feature type="transmembrane region" description="Helical" evidence="7">
    <location>
        <begin position="355"/>
        <end position="385"/>
    </location>
</feature>
<dbReference type="InterPro" id="IPR010656">
    <property type="entry name" value="DctM"/>
</dbReference>
<reference evidence="9 10" key="1">
    <citation type="submission" date="2018-10" db="EMBL/GenBank/DDBJ databases">
        <title>Phylogenomics of Brevibacillus.</title>
        <authorList>
            <person name="Dunlap C."/>
        </authorList>
    </citation>
    <scope>NUCLEOTIDE SEQUENCE [LARGE SCALE GENOMIC DNA]</scope>
    <source>
        <strain evidence="9 10">JCM 12215</strain>
    </source>
</reference>
<keyword evidence="2" id="KW-1003">Cell membrane</keyword>
<dbReference type="PIRSF" id="PIRSF006066">
    <property type="entry name" value="HI0050"/>
    <property type="match status" value="1"/>
</dbReference>
<gene>
    <name evidence="9" type="ORF">EDM52_11425</name>
</gene>